<keyword evidence="12" id="KW-1185">Reference proteome</keyword>
<dbReference type="PANTHER" id="PTHR42643">
    <property type="entry name" value="IONOTROPIC RECEPTOR 20A-RELATED"/>
    <property type="match status" value="1"/>
</dbReference>
<keyword evidence="3" id="KW-1003">Cell membrane</keyword>
<evidence type="ECO:0000256" key="5">
    <source>
        <dbReference type="ARBA" id="ARBA00022989"/>
    </source>
</evidence>
<feature type="domain" description="Ionotropic glutamate receptor C-terminal" evidence="10">
    <location>
        <begin position="2"/>
        <end position="202"/>
    </location>
</feature>
<keyword evidence="6 9" id="KW-0472">Membrane</keyword>
<dbReference type="AlphaFoldDB" id="A0A8J5JQS4"/>
<feature type="transmembrane region" description="Helical" evidence="9">
    <location>
        <begin position="191"/>
        <end position="211"/>
    </location>
</feature>
<evidence type="ECO:0000256" key="6">
    <source>
        <dbReference type="ARBA" id="ARBA00023136"/>
    </source>
</evidence>
<evidence type="ECO:0000313" key="12">
    <source>
        <dbReference type="Proteomes" id="UP000747542"/>
    </source>
</evidence>
<gene>
    <name evidence="11" type="primary">Ir93a-L17</name>
    <name evidence="11" type="ORF">Hamer_G007955</name>
</gene>
<name>A0A8J5JQS4_HOMAM</name>
<keyword evidence="4 9" id="KW-0812">Transmembrane</keyword>
<dbReference type="GO" id="GO:0015276">
    <property type="term" value="F:ligand-gated monoatomic ion channel activity"/>
    <property type="evidence" value="ECO:0007669"/>
    <property type="project" value="InterPro"/>
</dbReference>
<dbReference type="InterPro" id="IPR001320">
    <property type="entry name" value="Iontro_rcpt_C"/>
</dbReference>
<dbReference type="GO" id="GO:0005886">
    <property type="term" value="C:plasma membrane"/>
    <property type="evidence" value="ECO:0007669"/>
    <property type="project" value="UniProtKB-SubCell"/>
</dbReference>
<evidence type="ECO:0000256" key="1">
    <source>
        <dbReference type="ARBA" id="ARBA00004651"/>
    </source>
</evidence>
<organism evidence="11 12">
    <name type="scientific">Homarus americanus</name>
    <name type="common">American lobster</name>
    <dbReference type="NCBI Taxonomy" id="6706"/>
    <lineage>
        <taxon>Eukaryota</taxon>
        <taxon>Metazoa</taxon>
        <taxon>Ecdysozoa</taxon>
        <taxon>Arthropoda</taxon>
        <taxon>Crustacea</taxon>
        <taxon>Multicrustacea</taxon>
        <taxon>Malacostraca</taxon>
        <taxon>Eumalacostraca</taxon>
        <taxon>Eucarida</taxon>
        <taxon>Decapoda</taxon>
        <taxon>Pleocyemata</taxon>
        <taxon>Astacidea</taxon>
        <taxon>Nephropoidea</taxon>
        <taxon>Nephropidae</taxon>
        <taxon>Homarus</taxon>
    </lineage>
</organism>
<evidence type="ECO:0000256" key="7">
    <source>
        <dbReference type="ARBA" id="ARBA00023170"/>
    </source>
</evidence>
<evidence type="ECO:0000259" key="10">
    <source>
        <dbReference type="Pfam" id="PF00060"/>
    </source>
</evidence>
<keyword evidence="7 11" id="KW-0675">Receptor</keyword>
<comment type="similarity">
    <text evidence="2">Belongs to the glutamate-gated ion channel (TC 1.A.10.1) family.</text>
</comment>
<dbReference type="EMBL" id="JAHLQT010027705">
    <property type="protein sequence ID" value="KAG7162420.1"/>
    <property type="molecule type" value="Genomic_DNA"/>
</dbReference>
<proteinExistence type="inferred from homology"/>
<dbReference type="PANTHER" id="PTHR42643:SF24">
    <property type="entry name" value="IONOTROPIC RECEPTOR 60A"/>
    <property type="match status" value="1"/>
</dbReference>
<dbReference type="InterPro" id="IPR052192">
    <property type="entry name" value="Insect_Ionotropic_Sensory_Rcpt"/>
</dbReference>
<accession>A0A8J5JQS4</accession>
<evidence type="ECO:0000256" key="8">
    <source>
        <dbReference type="ARBA" id="ARBA00023180"/>
    </source>
</evidence>
<evidence type="ECO:0000313" key="11">
    <source>
        <dbReference type="EMBL" id="KAG7162420.1"/>
    </source>
</evidence>
<dbReference type="Pfam" id="PF00060">
    <property type="entry name" value="Lig_chan"/>
    <property type="match status" value="1"/>
</dbReference>
<dbReference type="SUPFAM" id="SSF53850">
    <property type="entry name" value="Periplasmic binding protein-like II"/>
    <property type="match status" value="1"/>
</dbReference>
<keyword evidence="5 9" id="KW-1133">Transmembrane helix</keyword>
<evidence type="ECO:0000256" key="4">
    <source>
        <dbReference type="ARBA" id="ARBA00022692"/>
    </source>
</evidence>
<keyword evidence="8" id="KW-0325">Glycoprotein</keyword>
<dbReference type="GO" id="GO:0050906">
    <property type="term" value="P:detection of stimulus involved in sensory perception"/>
    <property type="evidence" value="ECO:0007669"/>
    <property type="project" value="UniProtKB-ARBA"/>
</dbReference>
<comment type="caution">
    <text evidence="11">The sequence shown here is derived from an EMBL/GenBank/DDBJ whole genome shotgun (WGS) entry which is preliminary data.</text>
</comment>
<reference evidence="11" key="1">
    <citation type="journal article" date="2021" name="Sci. Adv.">
        <title>The American lobster genome reveals insights on longevity, neural, and immune adaptations.</title>
        <authorList>
            <person name="Polinski J.M."/>
            <person name="Zimin A.V."/>
            <person name="Clark K.F."/>
            <person name="Kohn A.B."/>
            <person name="Sadowski N."/>
            <person name="Timp W."/>
            <person name="Ptitsyn A."/>
            <person name="Khanna P."/>
            <person name="Romanova D.Y."/>
            <person name="Williams P."/>
            <person name="Greenwood S.J."/>
            <person name="Moroz L.L."/>
            <person name="Walt D.R."/>
            <person name="Bodnar A.G."/>
        </authorList>
    </citation>
    <scope>NUCLEOTIDE SEQUENCE</scope>
    <source>
        <strain evidence="11">GMGI-L3</strain>
    </source>
</reference>
<sequence length="215" mass="24448">MLMTLVLTRSYAGNLISHLAVRYIPKPYVNLRELVDDKSGGIIWQQDSSTEQYIRSKEMGILKEVADLEQKGRARRIPVKEFYSSIDNFVKRGDHVIILYDEFLSILLGQQFSNTGRCDLYLLKDKIKPSMAGMMVPKDSPFLPPFNDRALAINEFGLYEYWIQSAIPNYTACLDPPTKISVSNSLSISNLWGIFVVLFGGFFVSLIFLGFETLL</sequence>
<evidence type="ECO:0000256" key="2">
    <source>
        <dbReference type="ARBA" id="ARBA00008685"/>
    </source>
</evidence>
<dbReference type="Proteomes" id="UP000747542">
    <property type="component" value="Unassembled WGS sequence"/>
</dbReference>
<evidence type="ECO:0000256" key="9">
    <source>
        <dbReference type="SAM" id="Phobius"/>
    </source>
</evidence>
<comment type="subcellular location">
    <subcellularLocation>
        <location evidence="1">Cell membrane</location>
        <topology evidence="1">Multi-pass membrane protein</topology>
    </subcellularLocation>
</comment>
<evidence type="ECO:0000256" key="3">
    <source>
        <dbReference type="ARBA" id="ARBA00022475"/>
    </source>
</evidence>
<protein>
    <submittedName>
        <fullName evidence="11">Ionotropic receptor 93a-like 17</fullName>
    </submittedName>
</protein>